<dbReference type="EMBL" id="BMAW01046075">
    <property type="protein sequence ID" value="GFS53354.1"/>
    <property type="molecule type" value="Genomic_DNA"/>
</dbReference>
<protein>
    <submittedName>
        <fullName evidence="1">Uncharacterized protein</fullName>
    </submittedName>
</protein>
<accession>A0A8X6INJ8</accession>
<evidence type="ECO:0000313" key="1">
    <source>
        <dbReference type="EMBL" id="GFS53354.1"/>
    </source>
</evidence>
<reference evidence="1" key="1">
    <citation type="submission" date="2020-08" db="EMBL/GenBank/DDBJ databases">
        <title>Multicomponent nature underlies the extraordinary mechanical properties of spider dragline silk.</title>
        <authorList>
            <person name="Kono N."/>
            <person name="Nakamura H."/>
            <person name="Mori M."/>
            <person name="Yoshida Y."/>
            <person name="Ohtoshi R."/>
            <person name="Malay A.D."/>
            <person name="Moran D.A.P."/>
            <person name="Tomita M."/>
            <person name="Numata K."/>
            <person name="Arakawa K."/>
        </authorList>
    </citation>
    <scope>NUCLEOTIDE SEQUENCE</scope>
</reference>
<comment type="caution">
    <text evidence="1">The sequence shown here is derived from an EMBL/GenBank/DDBJ whole genome shotgun (WGS) entry which is preliminary data.</text>
</comment>
<dbReference type="AlphaFoldDB" id="A0A8X6INJ8"/>
<name>A0A8X6INJ8_NEPPI</name>
<keyword evidence="2" id="KW-1185">Reference proteome</keyword>
<proteinExistence type="predicted"/>
<dbReference type="Proteomes" id="UP000887013">
    <property type="component" value="Unassembled WGS sequence"/>
</dbReference>
<organism evidence="1 2">
    <name type="scientific">Nephila pilipes</name>
    <name type="common">Giant wood spider</name>
    <name type="synonym">Nephila maculata</name>
    <dbReference type="NCBI Taxonomy" id="299642"/>
    <lineage>
        <taxon>Eukaryota</taxon>
        <taxon>Metazoa</taxon>
        <taxon>Ecdysozoa</taxon>
        <taxon>Arthropoda</taxon>
        <taxon>Chelicerata</taxon>
        <taxon>Arachnida</taxon>
        <taxon>Araneae</taxon>
        <taxon>Araneomorphae</taxon>
        <taxon>Entelegynae</taxon>
        <taxon>Araneoidea</taxon>
        <taxon>Nephilidae</taxon>
        <taxon>Nephila</taxon>
    </lineage>
</organism>
<gene>
    <name evidence="1" type="ORF">NPIL_43941</name>
</gene>
<sequence length="146" mass="15170">MLPKQDLWSSTSLSATTSSGSSIRRISVKSSASLASCLASSLRFLLVTSSSAFSNAANLIRPILLTSAASVAASQHHKPLHRVSTKASVLSTSSPRLPARAAHQAGIFGLLHHQLTTCRSSIAVSDPISVQQCSVSCLVTASCLLL</sequence>
<evidence type="ECO:0000313" key="2">
    <source>
        <dbReference type="Proteomes" id="UP000887013"/>
    </source>
</evidence>